<dbReference type="Pfam" id="PF05168">
    <property type="entry name" value="HEPN"/>
    <property type="match status" value="1"/>
</dbReference>
<name>D5MIT6_METO1</name>
<organism evidence="2 3">
    <name type="scientific">Methylomirabilis oxygeniifera</name>
    <dbReference type="NCBI Taxonomy" id="671143"/>
    <lineage>
        <taxon>Bacteria</taxon>
        <taxon>Candidatus Methylomirabilota</taxon>
        <taxon>Candidatus Methylomirabilia</taxon>
        <taxon>Candidatus Methylomirabilales</taxon>
        <taxon>Candidatus Methylomirabilaceae</taxon>
        <taxon>Candidatus Methylomirabilis</taxon>
    </lineage>
</organism>
<dbReference type="STRING" id="671143.DAMO_2395"/>
<reference evidence="2 3" key="1">
    <citation type="journal article" date="2010" name="Nature">
        <title>Nitrite-driven anaerobic methane oxidation by oxygenic bacteria.</title>
        <authorList>
            <person name="Ettwig K.F."/>
            <person name="Butler M.K."/>
            <person name="Le Paslier D."/>
            <person name="Pelletier E."/>
            <person name="Mangenot S."/>
            <person name="Kuypers M.M.M."/>
            <person name="Schreiber F."/>
            <person name="Dutilh B.E."/>
            <person name="Zedelius J."/>
            <person name="de Beer D."/>
            <person name="Gloerich J."/>
            <person name="Wessels H.J.C.T."/>
            <person name="van Allen T."/>
            <person name="Luesken F."/>
            <person name="Wu M."/>
            <person name="van de Pas-Schoonen K.T."/>
            <person name="Op den Camp H.J.M."/>
            <person name="Janssen-Megens E.M."/>
            <person name="Francoijs K-J."/>
            <person name="Stunnenberg H."/>
            <person name="Weissenbach J."/>
            <person name="Jetten M.S.M."/>
            <person name="Strous M."/>
        </authorList>
    </citation>
    <scope>NUCLEOTIDE SEQUENCE [LARGE SCALE GENOMIC DNA]</scope>
</reference>
<evidence type="ECO:0000313" key="3">
    <source>
        <dbReference type="Proteomes" id="UP000006898"/>
    </source>
</evidence>
<accession>D5MIT6</accession>
<dbReference type="InterPro" id="IPR007842">
    <property type="entry name" value="HEPN_dom"/>
</dbReference>
<gene>
    <name evidence="2" type="ORF">DAMO_2395</name>
</gene>
<sequence>MNRSLVIGEWRRAAEALGAAQPCRRDGFYADAVSRAYYAILHAAKAALQLQDKAITNFKATLSPADSDGCSGQPSTRA</sequence>
<dbReference type="KEGG" id="mox:DAMO_2395"/>
<proteinExistence type="predicted"/>
<dbReference type="AlphaFoldDB" id="D5MIT6"/>
<dbReference type="HOGENOM" id="CLU_2615435_0_0_0"/>
<dbReference type="eggNOG" id="COG1895">
    <property type="taxonomic scope" value="Bacteria"/>
</dbReference>
<feature type="domain" description="HEPN" evidence="1">
    <location>
        <begin position="10"/>
        <end position="53"/>
    </location>
</feature>
<dbReference type="Gene3D" id="1.20.120.330">
    <property type="entry name" value="Nucleotidyltransferases domain 2"/>
    <property type="match status" value="1"/>
</dbReference>
<protein>
    <recommendedName>
        <fullName evidence="1">HEPN domain-containing protein</fullName>
    </recommendedName>
</protein>
<evidence type="ECO:0000313" key="2">
    <source>
        <dbReference type="EMBL" id="CBE69443.1"/>
    </source>
</evidence>
<dbReference type="Proteomes" id="UP000006898">
    <property type="component" value="Chromosome"/>
</dbReference>
<evidence type="ECO:0000259" key="1">
    <source>
        <dbReference type="Pfam" id="PF05168"/>
    </source>
</evidence>
<dbReference type="EMBL" id="FP565575">
    <property type="protein sequence ID" value="CBE69443.1"/>
    <property type="molecule type" value="Genomic_DNA"/>
</dbReference>